<dbReference type="InterPro" id="IPR050173">
    <property type="entry name" value="ABC_transporter_C-like"/>
</dbReference>
<feature type="transmembrane region" description="Helical" evidence="13">
    <location>
        <begin position="133"/>
        <end position="150"/>
    </location>
</feature>
<dbReference type="PROSITE" id="PS50929">
    <property type="entry name" value="ABC_TM1F"/>
    <property type="match status" value="2"/>
</dbReference>
<keyword evidence="5" id="KW-0677">Repeat</keyword>
<feature type="transmembrane region" description="Helical" evidence="13">
    <location>
        <begin position="70"/>
        <end position="89"/>
    </location>
</feature>
<comment type="caution">
    <text evidence="16">The sequence shown here is derived from an EMBL/GenBank/DDBJ whole genome shotgun (WGS) entry which is preliminary data.</text>
</comment>
<evidence type="ECO:0000313" key="16">
    <source>
        <dbReference type="EMBL" id="KAH3860708.1"/>
    </source>
</evidence>
<dbReference type="SMART" id="SM00382">
    <property type="entry name" value="AAA"/>
    <property type="match status" value="1"/>
</dbReference>
<comment type="similarity">
    <text evidence="2">Belongs to the ABC transporter superfamily. ABCC family. Conjugate transporter (TC 3.A.1.208) subfamily.</text>
</comment>
<evidence type="ECO:0000313" key="17">
    <source>
        <dbReference type="Proteomes" id="UP000828390"/>
    </source>
</evidence>
<dbReference type="InterPro" id="IPR003593">
    <property type="entry name" value="AAA+_ATPase"/>
</dbReference>
<feature type="compositionally biased region" description="Basic and acidic residues" evidence="12">
    <location>
        <begin position="940"/>
        <end position="950"/>
    </location>
</feature>
<evidence type="ECO:0000256" key="4">
    <source>
        <dbReference type="ARBA" id="ARBA00022692"/>
    </source>
</evidence>
<keyword evidence="6" id="KW-0547">Nucleotide-binding</keyword>
<feature type="transmembrane region" description="Helical" evidence="13">
    <location>
        <begin position="101"/>
        <end position="121"/>
    </location>
</feature>
<dbReference type="GO" id="GO:0005774">
    <property type="term" value="C:vacuolar membrane"/>
    <property type="evidence" value="ECO:0007669"/>
    <property type="project" value="UniProtKB-SubCell"/>
</dbReference>
<feature type="transmembrane region" description="Helical" evidence="13">
    <location>
        <begin position="31"/>
        <end position="50"/>
    </location>
</feature>
<name>A0A9D4LLI4_DREPO</name>
<dbReference type="InterPro" id="IPR011527">
    <property type="entry name" value="ABC1_TM_dom"/>
</dbReference>
<evidence type="ECO:0000256" key="1">
    <source>
        <dbReference type="ARBA" id="ARBA00004128"/>
    </source>
</evidence>
<evidence type="ECO:0000256" key="8">
    <source>
        <dbReference type="ARBA" id="ARBA00022989"/>
    </source>
</evidence>
<feature type="transmembrane region" description="Helical" evidence="13">
    <location>
        <begin position="1014"/>
        <end position="1037"/>
    </location>
</feature>
<dbReference type="CDD" id="cd18595">
    <property type="entry name" value="ABC_6TM_MRP1_2_3_6_D1_like"/>
    <property type="match status" value="1"/>
</dbReference>
<dbReference type="FunFam" id="1.20.1560.10:FF:000007">
    <property type="entry name" value="ATP-binding cassette subfamily C member 1"/>
    <property type="match status" value="1"/>
</dbReference>
<dbReference type="InterPro" id="IPR017871">
    <property type="entry name" value="ABC_transporter-like_CS"/>
</dbReference>
<feature type="domain" description="ABC transporter" evidence="14">
    <location>
        <begin position="656"/>
        <end position="878"/>
    </location>
</feature>
<evidence type="ECO:0000256" key="11">
    <source>
        <dbReference type="ARBA" id="ARBA00047523"/>
    </source>
</evidence>
<proteinExistence type="inferred from homology"/>
<feature type="transmembrane region" description="Helical" evidence="13">
    <location>
        <begin position="597"/>
        <end position="621"/>
    </location>
</feature>
<accession>A0A9D4LLI4</accession>
<evidence type="ECO:0000256" key="10">
    <source>
        <dbReference type="ARBA" id="ARBA00024220"/>
    </source>
</evidence>
<reference evidence="16" key="2">
    <citation type="submission" date="2020-11" db="EMBL/GenBank/DDBJ databases">
        <authorList>
            <person name="McCartney M.A."/>
            <person name="Auch B."/>
            <person name="Kono T."/>
            <person name="Mallez S."/>
            <person name="Becker A."/>
            <person name="Gohl D.M."/>
            <person name="Silverstein K.A.T."/>
            <person name="Koren S."/>
            <person name="Bechman K.B."/>
            <person name="Herman A."/>
            <person name="Abrahante J.E."/>
            <person name="Garbe J."/>
        </authorList>
    </citation>
    <scope>NUCLEOTIDE SEQUENCE</scope>
    <source>
        <strain evidence="16">Duluth1</strain>
        <tissue evidence="16">Whole animal</tissue>
    </source>
</reference>
<dbReference type="EMBL" id="JAIWYP010000002">
    <property type="protein sequence ID" value="KAH3860708.1"/>
    <property type="molecule type" value="Genomic_DNA"/>
</dbReference>
<feature type="transmembrane region" description="Helical" evidence="13">
    <location>
        <begin position="479"/>
        <end position="499"/>
    </location>
</feature>
<comment type="catalytic activity">
    <reaction evidence="11">
        <text>leukotriene C4(in) + ATP + H2O = leukotriene C4(out) + ADP + phosphate + H(+)</text>
        <dbReference type="Rhea" id="RHEA:38963"/>
        <dbReference type="ChEBI" id="CHEBI:15377"/>
        <dbReference type="ChEBI" id="CHEBI:15378"/>
        <dbReference type="ChEBI" id="CHEBI:30616"/>
        <dbReference type="ChEBI" id="CHEBI:43474"/>
        <dbReference type="ChEBI" id="CHEBI:57973"/>
        <dbReference type="ChEBI" id="CHEBI:456216"/>
    </reaction>
    <physiologicalReaction direction="left-to-right" evidence="11">
        <dbReference type="Rhea" id="RHEA:38964"/>
    </physiologicalReaction>
</comment>
<feature type="transmembrane region" description="Helical" evidence="13">
    <location>
        <begin position="454"/>
        <end position="473"/>
    </location>
</feature>
<feature type="region of interest" description="Disordered" evidence="12">
    <location>
        <begin position="922"/>
        <end position="992"/>
    </location>
</feature>
<feature type="transmembrane region" description="Helical" evidence="13">
    <location>
        <begin position="1071"/>
        <end position="1094"/>
    </location>
</feature>
<feature type="transmembrane region" description="Helical" evidence="13">
    <location>
        <begin position="177"/>
        <end position="200"/>
    </location>
</feature>
<feature type="domain" description="ABC transmembrane type-1" evidence="15">
    <location>
        <begin position="1028"/>
        <end position="1185"/>
    </location>
</feature>
<dbReference type="SUPFAM" id="SSF90123">
    <property type="entry name" value="ABC transporter transmembrane region"/>
    <property type="match status" value="2"/>
</dbReference>
<dbReference type="FunFam" id="3.40.50.300:FF:000293">
    <property type="entry name" value="ATP binding cassette subfamily C member 1"/>
    <property type="match status" value="1"/>
</dbReference>
<reference evidence="16" key="1">
    <citation type="journal article" date="2019" name="bioRxiv">
        <title>The Genome of the Zebra Mussel, Dreissena polymorpha: A Resource for Invasive Species Research.</title>
        <authorList>
            <person name="McCartney M.A."/>
            <person name="Auch B."/>
            <person name="Kono T."/>
            <person name="Mallez S."/>
            <person name="Zhang Y."/>
            <person name="Obille A."/>
            <person name="Becker A."/>
            <person name="Abrahante J.E."/>
            <person name="Garbe J."/>
            <person name="Badalamenti J.P."/>
            <person name="Herman A."/>
            <person name="Mangelson H."/>
            <person name="Liachko I."/>
            <person name="Sullivan S."/>
            <person name="Sone E.D."/>
            <person name="Koren S."/>
            <person name="Silverstein K.A.T."/>
            <person name="Beckman K.B."/>
            <person name="Gohl D.M."/>
        </authorList>
    </citation>
    <scope>NUCLEOTIDE SEQUENCE</scope>
    <source>
        <strain evidence="16">Duluth1</strain>
        <tissue evidence="16">Whole animal</tissue>
    </source>
</reference>
<feature type="non-terminal residue" evidence="16">
    <location>
        <position position="1185"/>
    </location>
</feature>
<dbReference type="PROSITE" id="PS50893">
    <property type="entry name" value="ABC_TRANSPORTER_2"/>
    <property type="match status" value="1"/>
</dbReference>
<keyword evidence="4 13" id="KW-0812">Transmembrane</keyword>
<dbReference type="PROSITE" id="PS00211">
    <property type="entry name" value="ABC_TRANSPORTER_1"/>
    <property type="match status" value="1"/>
</dbReference>
<dbReference type="Proteomes" id="UP000828390">
    <property type="component" value="Unassembled WGS sequence"/>
</dbReference>
<dbReference type="GO" id="GO:0015431">
    <property type="term" value="F:ABC-type glutathione S-conjugate transporter activity"/>
    <property type="evidence" value="ECO:0007669"/>
    <property type="project" value="UniProtKB-EC"/>
</dbReference>
<dbReference type="InterPro" id="IPR056227">
    <property type="entry name" value="TMD0_ABC"/>
</dbReference>
<dbReference type="PANTHER" id="PTHR24223">
    <property type="entry name" value="ATP-BINDING CASSETTE SUB-FAMILY C"/>
    <property type="match status" value="1"/>
</dbReference>
<evidence type="ECO:0000256" key="7">
    <source>
        <dbReference type="ARBA" id="ARBA00022840"/>
    </source>
</evidence>
<feature type="transmembrane region" description="Helical" evidence="13">
    <location>
        <begin position="558"/>
        <end position="585"/>
    </location>
</feature>
<evidence type="ECO:0000256" key="3">
    <source>
        <dbReference type="ARBA" id="ARBA00022448"/>
    </source>
</evidence>
<feature type="transmembrane region" description="Helical" evidence="13">
    <location>
        <begin position="327"/>
        <end position="348"/>
    </location>
</feature>
<keyword evidence="3" id="KW-0813">Transport</keyword>
<dbReference type="InterPro" id="IPR027417">
    <property type="entry name" value="P-loop_NTPase"/>
</dbReference>
<evidence type="ECO:0000256" key="9">
    <source>
        <dbReference type="ARBA" id="ARBA00023136"/>
    </source>
</evidence>
<sequence length="1185" mass="132260">MFCHEREEFLSVQQYWNTTDPDFSECFQKTVLLWTPCAYLLLLAPIRILLLQHGQNQHIIPWSWRSRTKLVLSAVIAVLGIMDIGRSLYEHFNSVLKDVPIVNFLSPLVLVLTMVVHCLVVHFERKNSVRSSGFLFIFWFLLVLVSIVTFRSKIRVAYLEGERRRNAPYLGQGEIDVFGYVTFYLMFAVMLALLVISCIIDKQPVGAVPLEDQNPCPEWNVSFLSRITFWWFNGLVILGYKRALVQTDLWNLNPNDKCSSVMPKFDAHLQAEMQKCKASNSATQQSSSLPRDIEMKEMGASGGAKDIKDTPEAKVIQSEMVKKQPRLFLAMVKTFWFKSLVAAGYKLLYDMLQFVSPLLLKYLIAYTKDKSQETWKGFWYASVMLVVVMFQTIILHQYFQHCVVVGMRLRTAIIGSVYEKMLKLSNAARRTSTVGEIVNLMSVDAQRFNDMMTYINMVWSGPVQISFSIYFLWVTLGPSILAGLGVMIVMIPLNAVVANKVKQYQVKQMNLKDKRIKMMNEILNGIKILKLYAWERSFEQKVLKIRNKELAVLKRMSYLNAVTTFMWTVAPVAVCLVTFAVYVLVDDKNILDAEKAFVSLSLFNILRFPLSMLPNVISNIVQVRVSLARLRNFLGNDELDLDAVQRDSGAKHAFSVKDGEFSWEKTGKSTLRGINLEGPVGSLIAVVGTVGSGKSSLLQAMLGEMEKIGGTVNIKGSLAYVAQQAWIQNATFQDNILFGKSADVSLYRRVIDACALQPDLDIMPAGDQTEIGEKGINLSGGQKQRVSLARAVYQERDLYLLDDPLSAVDSHVGKHLFDNVIGPNGMLKDKTRVLVTHGVGFLPQVDTIVVLVDGQISEIGSYRQLLSHDGAFAQFLKNYLTEEMEKENVADMELNQEMISDIGSLVKGSDVLQRQVSVLSERMRSASDAVSTPPGTPDPSGRRSEAHGSPDKNSNALRKDAASPDKTKTSEAGSKTQLAGEKSGILNGGKASGKEDKKLIEAEKMETERVKLGVFMAYMKAVGIFLSVITVLFYVLYNAASLYSNIWLSDWSNDATKLNGTTDPAQQQLRLGIYGLLGFVQGVFNICAVLSLYIGGIRVGRMLHLQLLTNILTSPMSFFDTTPLGRILNRFSKDLDTVDAVIVQNLQGMIGCCMAILAMVIVISMNMPIILAVIGPLAIVYIVVQ</sequence>
<feature type="compositionally biased region" description="Basic and acidic residues" evidence="12">
    <location>
        <begin position="957"/>
        <end position="969"/>
    </location>
</feature>
<dbReference type="Pfam" id="PF00005">
    <property type="entry name" value="ABC_tran"/>
    <property type="match status" value="1"/>
</dbReference>
<dbReference type="Gene3D" id="1.20.1560.10">
    <property type="entry name" value="ABC transporter type 1, transmembrane domain"/>
    <property type="match status" value="2"/>
</dbReference>
<evidence type="ECO:0000256" key="13">
    <source>
        <dbReference type="SAM" id="Phobius"/>
    </source>
</evidence>
<dbReference type="Gene3D" id="3.40.50.300">
    <property type="entry name" value="P-loop containing nucleotide triphosphate hydrolases"/>
    <property type="match status" value="1"/>
</dbReference>
<dbReference type="GO" id="GO:0005524">
    <property type="term" value="F:ATP binding"/>
    <property type="evidence" value="ECO:0007669"/>
    <property type="project" value="UniProtKB-KW"/>
</dbReference>
<keyword evidence="17" id="KW-1185">Reference proteome</keyword>
<comment type="subcellular location">
    <subcellularLocation>
        <location evidence="1">Vacuole membrane</location>
        <topology evidence="1">Multi-pass membrane protein</topology>
    </subcellularLocation>
</comment>
<dbReference type="Pfam" id="PF24357">
    <property type="entry name" value="TMD0_ABC"/>
    <property type="match status" value="1"/>
</dbReference>
<protein>
    <recommendedName>
        <fullName evidence="10">ABC-type glutathione-S-conjugate transporter</fullName>
        <ecNumber evidence="10">7.6.2.3</ecNumber>
    </recommendedName>
</protein>
<evidence type="ECO:0000256" key="2">
    <source>
        <dbReference type="ARBA" id="ARBA00009726"/>
    </source>
</evidence>
<keyword evidence="7" id="KW-0067">ATP-binding</keyword>
<feature type="transmembrane region" description="Helical" evidence="13">
    <location>
        <begin position="1156"/>
        <end position="1184"/>
    </location>
</feature>
<feature type="domain" description="ABC transmembrane type-1" evidence="15">
    <location>
        <begin position="340"/>
        <end position="622"/>
    </location>
</feature>
<keyword evidence="8 13" id="KW-1133">Transmembrane helix</keyword>
<dbReference type="EC" id="7.6.2.3" evidence="10"/>
<evidence type="ECO:0000256" key="6">
    <source>
        <dbReference type="ARBA" id="ARBA00022741"/>
    </source>
</evidence>
<organism evidence="16 17">
    <name type="scientific">Dreissena polymorpha</name>
    <name type="common">Zebra mussel</name>
    <name type="synonym">Mytilus polymorpha</name>
    <dbReference type="NCBI Taxonomy" id="45954"/>
    <lineage>
        <taxon>Eukaryota</taxon>
        <taxon>Metazoa</taxon>
        <taxon>Spiralia</taxon>
        <taxon>Lophotrochozoa</taxon>
        <taxon>Mollusca</taxon>
        <taxon>Bivalvia</taxon>
        <taxon>Autobranchia</taxon>
        <taxon>Heteroconchia</taxon>
        <taxon>Euheterodonta</taxon>
        <taxon>Imparidentia</taxon>
        <taxon>Neoheterodontei</taxon>
        <taxon>Myida</taxon>
        <taxon>Dreissenoidea</taxon>
        <taxon>Dreissenidae</taxon>
        <taxon>Dreissena</taxon>
    </lineage>
</organism>
<evidence type="ECO:0000259" key="14">
    <source>
        <dbReference type="PROSITE" id="PS50893"/>
    </source>
</evidence>
<evidence type="ECO:0000259" key="15">
    <source>
        <dbReference type="PROSITE" id="PS50929"/>
    </source>
</evidence>
<dbReference type="PANTHER" id="PTHR24223:SF443">
    <property type="entry name" value="MULTIDRUG-RESISTANCE LIKE PROTEIN 1, ISOFORM I"/>
    <property type="match status" value="1"/>
</dbReference>
<feature type="transmembrane region" description="Helical" evidence="13">
    <location>
        <begin position="378"/>
        <end position="399"/>
    </location>
</feature>
<dbReference type="InterPro" id="IPR036640">
    <property type="entry name" value="ABC1_TM_sf"/>
</dbReference>
<dbReference type="SUPFAM" id="SSF52540">
    <property type="entry name" value="P-loop containing nucleoside triphosphate hydrolases"/>
    <property type="match status" value="1"/>
</dbReference>
<dbReference type="Pfam" id="PF00664">
    <property type="entry name" value="ABC_membrane"/>
    <property type="match status" value="2"/>
</dbReference>
<dbReference type="AlphaFoldDB" id="A0A9D4LLI4"/>
<dbReference type="CDD" id="cd03250">
    <property type="entry name" value="ABCC_MRP_domain1"/>
    <property type="match status" value="1"/>
</dbReference>
<evidence type="ECO:0000256" key="12">
    <source>
        <dbReference type="SAM" id="MobiDB-lite"/>
    </source>
</evidence>
<evidence type="ECO:0000256" key="5">
    <source>
        <dbReference type="ARBA" id="ARBA00022737"/>
    </source>
</evidence>
<keyword evidence="9 13" id="KW-0472">Membrane</keyword>
<gene>
    <name evidence="16" type="ORF">DPMN_023626</name>
</gene>
<dbReference type="InterPro" id="IPR003439">
    <property type="entry name" value="ABC_transporter-like_ATP-bd"/>
</dbReference>
<dbReference type="GO" id="GO:0016887">
    <property type="term" value="F:ATP hydrolysis activity"/>
    <property type="evidence" value="ECO:0007669"/>
    <property type="project" value="InterPro"/>
</dbReference>